<keyword evidence="3" id="KW-0413">Isomerase</keyword>
<dbReference type="Proteomes" id="UP000062973">
    <property type="component" value="Chromosome"/>
</dbReference>
<evidence type="ECO:0000259" key="2">
    <source>
        <dbReference type="Pfam" id="PF01261"/>
    </source>
</evidence>
<name>A0A076MQA4_AMYME</name>
<dbReference type="eggNOG" id="COG1082">
    <property type="taxonomic scope" value="Bacteria"/>
</dbReference>
<reference evidence="3 4" key="1">
    <citation type="submission" date="2014-07" db="EMBL/GenBank/DDBJ databases">
        <title>Whole Genome Sequence of the Amycolatopsis methanolica 239.</title>
        <authorList>
            <person name="Tang B."/>
        </authorList>
    </citation>
    <scope>NUCLEOTIDE SEQUENCE [LARGE SCALE GENOMIC DNA]</scope>
    <source>
        <strain evidence="3 4">239</strain>
    </source>
</reference>
<dbReference type="PROSITE" id="PS51318">
    <property type="entry name" value="TAT"/>
    <property type="match status" value="1"/>
</dbReference>
<dbReference type="STRING" id="1068978.AMETH_2772"/>
<accession>A0A076MQA4</accession>
<dbReference type="SUPFAM" id="SSF51658">
    <property type="entry name" value="Xylose isomerase-like"/>
    <property type="match status" value="1"/>
</dbReference>
<feature type="signal peptide" evidence="1">
    <location>
        <begin position="1"/>
        <end position="35"/>
    </location>
</feature>
<dbReference type="PATRIC" id="fig|1068978.7.peg.2959"/>
<dbReference type="Gene3D" id="3.20.20.150">
    <property type="entry name" value="Divalent-metal-dependent TIM barrel enzymes"/>
    <property type="match status" value="1"/>
</dbReference>
<dbReference type="Pfam" id="PF01261">
    <property type="entry name" value="AP_endonuc_2"/>
    <property type="match status" value="1"/>
</dbReference>
<dbReference type="InterPro" id="IPR050312">
    <property type="entry name" value="IolE/XylAMocC-like"/>
</dbReference>
<organism evidence="3 4">
    <name type="scientific">Amycolatopsis methanolica 239</name>
    <dbReference type="NCBI Taxonomy" id="1068978"/>
    <lineage>
        <taxon>Bacteria</taxon>
        <taxon>Bacillati</taxon>
        <taxon>Actinomycetota</taxon>
        <taxon>Actinomycetes</taxon>
        <taxon>Pseudonocardiales</taxon>
        <taxon>Pseudonocardiaceae</taxon>
        <taxon>Amycolatopsis</taxon>
        <taxon>Amycolatopsis methanolica group</taxon>
    </lineage>
</organism>
<dbReference type="HOGENOM" id="CLU_059523_1_0_11"/>
<feature type="chain" id="PRO_5001715079" evidence="1">
    <location>
        <begin position="36"/>
        <end position="319"/>
    </location>
</feature>
<dbReference type="InterPro" id="IPR036237">
    <property type="entry name" value="Xyl_isomerase-like_sf"/>
</dbReference>
<evidence type="ECO:0000313" key="3">
    <source>
        <dbReference type="EMBL" id="AIJ22864.1"/>
    </source>
</evidence>
<dbReference type="EMBL" id="CP009110">
    <property type="protein sequence ID" value="AIJ22864.1"/>
    <property type="molecule type" value="Genomic_DNA"/>
</dbReference>
<keyword evidence="4" id="KW-1185">Reference proteome</keyword>
<evidence type="ECO:0000256" key="1">
    <source>
        <dbReference type="SAM" id="SignalP"/>
    </source>
</evidence>
<dbReference type="InterPro" id="IPR013022">
    <property type="entry name" value="Xyl_isomerase-like_TIM-brl"/>
</dbReference>
<dbReference type="GO" id="GO:0016853">
    <property type="term" value="F:isomerase activity"/>
    <property type="evidence" value="ECO:0007669"/>
    <property type="project" value="UniProtKB-KW"/>
</dbReference>
<proteinExistence type="predicted"/>
<protein>
    <submittedName>
        <fullName evidence="3">Xylose isomerase domain-containing protein TIM barrel</fullName>
    </submittedName>
</protein>
<dbReference type="AlphaFoldDB" id="A0A076MQA4"/>
<dbReference type="OrthoDB" id="9798407at2"/>
<dbReference type="InterPro" id="IPR006311">
    <property type="entry name" value="TAT_signal"/>
</dbReference>
<feature type="domain" description="Xylose isomerase-like TIM barrel" evidence="2">
    <location>
        <begin position="68"/>
        <end position="292"/>
    </location>
</feature>
<evidence type="ECO:0000313" key="4">
    <source>
        <dbReference type="Proteomes" id="UP000062973"/>
    </source>
</evidence>
<dbReference type="PANTHER" id="PTHR12110:SF41">
    <property type="entry name" value="INOSOSE DEHYDRATASE"/>
    <property type="match status" value="1"/>
</dbReference>
<dbReference type="KEGG" id="amq:AMETH_2772"/>
<gene>
    <name evidence="3" type="primary">iolE2</name>
    <name evidence="3" type="ORF">AMETH_2772</name>
</gene>
<keyword evidence="1" id="KW-0732">Signal</keyword>
<sequence>MSHSSFNRRGFLRSAAGATVAVSAAALAGSLPAVASQGGGRLVPQNQIGIQLYSVRDKVSQLGLRAVFEELSRIGYREIEFAGYTQSTSILGRQITVPEIAQLLKDFGLKAVGSHVGLNNFRTNLQGELDNAEILGLKHIGTANAPSNVDTVDGYRAAAEEFNTFGAAARARGLTFYQHNHAGEFAFATDQPEVRLYDVFLEHTDPRLVYLEMDVYWAYVGQYRFPGFDPADYITRAPHRYPLLHLKDGDENPENPNGYDIVEFGAGDLPYRRFLKRVNGRGRYHGIWEQDTAPSTLPNPPGSFAAALRSYQALENLRG</sequence>
<dbReference type="PANTHER" id="PTHR12110">
    <property type="entry name" value="HYDROXYPYRUVATE ISOMERASE"/>
    <property type="match status" value="1"/>
</dbReference>
<dbReference type="RefSeq" id="WP_017982084.1">
    <property type="nucleotide sequence ID" value="NZ_AQUL01000001.1"/>
</dbReference>